<dbReference type="PROSITE" id="PS00138">
    <property type="entry name" value="SUBTILASE_SER"/>
    <property type="match status" value="1"/>
</dbReference>
<dbReference type="CDD" id="cd07487">
    <property type="entry name" value="Peptidases_S8_1"/>
    <property type="match status" value="1"/>
</dbReference>
<dbReference type="PROSITE" id="PS00137">
    <property type="entry name" value="SUBTILASE_HIS"/>
    <property type="match status" value="1"/>
</dbReference>
<protein>
    <submittedName>
        <fullName evidence="8">S8 family peptidase</fullName>
    </submittedName>
</protein>
<keyword evidence="3 5" id="KW-0378">Hydrolase</keyword>
<feature type="active site" description="Charge relay system" evidence="5">
    <location>
        <position position="223"/>
    </location>
</feature>
<dbReference type="PANTHER" id="PTHR43806:SF65">
    <property type="entry name" value="SERINE PROTEASE APRX"/>
    <property type="match status" value="1"/>
</dbReference>
<proteinExistence type="inferred from homology"/>
<keyword evidence="2 5" id="KW-0645">Protease</keyword>
<dbReference type="RefSeq" id="WP_028527886.1">
    <property type="nucleotide sequence ID" value="NZ_CABLBR010000005.1"/>
</dbReference>
<evidence type="ECO:0000256" key="4">
    <source>
        <dbReference type="ARBA" id="ARBA00022825"/>
    </source>
</evidence>
<evidence type="ECO:0000256" key="3">
    <source>
        <dbReference type="ARBA" id="ARBA00022801"/>
    </source>
</evidence>
<evidence type="ECO:0000256" key="6">
    <source>
        <dbReference type="RuleBase" id="RU003355"/>
    </source>
</evidence>
<dbReference type="InterPro" id="IPR050131">
    <property type="entry name" value="Peptidase_S8_subtilisin-like"/>
</dbReference>
<keyword evidence="9" id="KW-1185">Reference proteome</keyword>
<dbReference type="PROSITE" id="PS51892">
    <property type="entry name" value="SUBTILASE"/>
    <property type="match status" value="1"/>
</dbReference>
<gene>
    <name evidence="8" type="ORF">NQ502_00215</name>
</gene>
<dbReference type="Gene3D" id="3.40.50.200">
    <property type="entry name" value="Peptidase S8/S53 domain"/>
    <property type="match status" value="1"/>
</dbReference>
<dbReference type="PROSITE" id="PS00136">
    <property type="entry name" value="SUBTILASE_ASP"/>
    <property type="match status" value="1"/>
</dbReference>
<evidence type="ECO:0000256" key="5">
    <source>
        <dbReference type="PROSITE-ProRule" id="PRU01240"/>
    </source>
</evidence>
<reference evidence="8" key="1">
    <citation type="journal article" date="2022" name="Cell">
        <title>Design, construction, and in vivo augmentation of a complex gut microbiome.</title>
        <authorList>
            <person name="Cheng A.G."/>
            <person name="Ho P.Y."/>
            <person name="Aranda-Diaz A."/>
            <person name="Jain S."/>
            <person name="Yu F.B."/>
            <person name="Meng X."/>
            <person name="Wang M."/>
            <person name="Iakiviak M."/>
            <person name="Nagashima K."/>
            <person name="Zhao A."/>
            <person name="Murugkar P."/>
            <person name="Patil A."/>
            <person name="Atabakhsh K."/>
            <person name="Weakley A."/>
            <person name="Yan J."/>
            <person name="Brumbaugh A.R."/>
            <person name="Higginbottom S."/>
            <person name="Dimas A."/>
            <person name="Shiver A.L."/>
            <person name="Deutschbauer A."/>
            <person name="Neff N."/>
            <person name="Sonnenburg J.L."/>
            <person name="Huang K.C."/>
            <person name="Fischbach M.A."/>
        </authorList>
    </citation>
    <scope>NUCLEOTIDE SEQUENCE</scope>
    <source>
        <strain evidence="8">DSM 19829</strain>
    </source>
</reference>
<dbReference type="InterPro" id="IPR022398">
    <property type="entry name" value="Peptidase_S8_His-AS"/>
</dbReference>
<sequence>MKVNKYTGKGIGVAVLDTGIFPHTDFDNRILYFQDFVQKKPEPYDDNGHGTHVSGIIAGSGRACGGKWHGMAPGCHLIGLKVLDKAGNGMQQNTLRALDWIRRYHDRFHIRIVNISVGSITQNQRQHDELIRSVEAIWDLGIVVVAAAGNGGPRPGSITAPGSSKKVITVGSSDMLDAHHLLSGIGPTAECVCKPDIVCRGHEILSCSAAPSGTEYVRKSGTSMSTPYISGAIALALERDPLLTNVEVKMMLRDCARDLGFSHNQQGWGEFDFEKFMNY</sequence>
<dbReference type="InterPro" id="IPR000209">
    <property type="entry name" value="Peptidase_S8/S53_dom"/>
</dbReference>
<dbReference type="Pfam" id="PF00082">
    <property type="entry name" value="Peptidase_S8"/>
    <property type="match status" value="1"/>
</dbReference>
<dbReference type="SUPFAM" id="SSF52743">
    <property type="entry name" value="Subtilisin-like"/>
    <property type="match status" value="1"/>
</dbReference>
<evidence type="ECO:0000256" key="1">
    <source>
        <dbReference type="ARBA" id="ARBA00011073"/>
    </source>
</evidence>
<evidence type="ECO:0000259" key="7">
    <source>
        <dbReference type="Pfam" id="PF00082"/>
    </source>
</evidence>
<feature type="active site" description="Charge relay system" evidence="5">
    <location>
        <position position="17"/>
    </location>
</feature>
<dbReference type="InterPro" id="IPR015500">
    <property type="entry name" value="Peptidase_S8_subtilisin-rel"/>
</dbReference>
<feature type="domain" description="Peptidase S8/S53" evidence="7">
    <location>
        <begin position="8"/>
        <end position="269"/>
    </location>
</feature>
<dbReference type="InterPro" id="IPR036852">
    <property type="entry name" value="Peptidase_S8/S53_dom_sf"/>
</dbReference>
<dbReference type="Proteomes" id="UP001060164">
    <property type="component" value="Chromosome"/>
</dbReference>
<feature type="active site" description="Charge relay system" evidence="5">
    <location>
        <position position="49"/>
    </location>
</feature>
<comment type="similarity">
    <text evidence="1 5 6">Belongs to the peptidase S8 family.</text>
</comment>
<evidence type="ECO:0000313" key="9">
    <source>
        <dbReference type="Proteomes" id="UP001060164"/>
    </source>
</evidence>
<evidence type="ECO:0000313" key="8">
    <source>
        <dbReference type="EMBL" id="UWP59528.1"/>
    </source>
</evidence>
<dbReference type="InterPro" id="IPR023828">
    <property type="entry name" value="Peptidase_S8_Ser-AS"/>
</dbReference>
<accession>A0ABY5VHK9</accession>
<dbReference type="InterPro" id="IPR023827">
    <property type="entry name" value="Peptidase_S8_Asp-AS"/>
</dbReference>
<dbReference type="PANTHER" id="PTHR43806">
    <property type="entry name" value="PEPTIDASE S8"/>
    <property type="match status" value="1"/>
</dbReference>
<evidence type="ECO:0000256" key="2">
    <source>
        <dbReference type="ARBA" id="ARBA00022670"/>
    </source>
</evidence>
<keyword evidence="4 5" id="KW-0720">Serine protease</keyword>
<dbReference type="PRINTS" id="PR00723">
    <property type="entry name" value="SUBTILISIN"/>
</dbReference>
<organism evidence="8 9">
    <name type="scientific">Ruminococcus gauvreauii</name>
    <dbReference type="NCBI Taxonomy" id="438033"/>
    <lineage>
        <taxon>Bacteria</taxon>
        <taxon>Bacillati</taxon>
        <taxon>Bacillota</taxon>
        <taxon>Clostridia</taxon>
        <taxon>Eubacteriales</taxon>
        <taxon>Oscillospiraceae</taxon>
        <taxon>Ruminococcus</taxon>
    </lineage>
</organism>
<name>A0ABY5VHK9_9FIRM</name>
<dbReference type="EMBL" id="CP102290">
    <property type="protein sequence ID" value="UWP59528.1"/>
    <property type="molecule type" value="Genomic_DNA"/>
</dbReference>